<dbReference type="GeneID" id="5895868"/>
<dbReference type="InParanoid" id="A9VD04"/>
<proteinExistence type="predicted"/>
<evidence type="ECO:0000313" key="1">
    <source>
        <dbReference type="EMBL" id="EDQ84593.1"/>
    </source>
</evidence>
<sequence>MPVRHLETPFHTLSPFFPLPDRACTCDMRGLHGLSRAQLVYFRVAAPFSQRLELALSRSRSPETLILSNVVGSSSNAVPTVHWHAPSFFLAAPFPPSLEEAQPMI</sequence>
<dbReference type="EMBL" id="CH991584">
    <property type="protein sequence ID" value="EDQ84593.1"/>
    <property type="molecule type" value="Genomic_DNA"/>
</dbReference>
<organism evidence="1 2">
    <name type="scientific">Monosiga brevicollis</name>
    <name type="common">Choanoflagellate</name>
    <dbReference type="NCBI Taxonomy" id="81824"/>
    <lineage>
        <taxon>Eukaryota</taxon>
        <taxon>Choanoflagellata</taxon>
        <taxon>Craspedida</taxon>
        <taxon>Salpingoecidae</taxon>
        <taxon>Monosiga</taxon>
    </lineage>
</organism>
<evidence type="ECO:0000313" key="2">
    <source>
        <dbReference type="Proteomes" id="UP000001357"/>
    </source>
</evidence>
<gene>
    <name evidence="1" type="ORF">MONBRDRAFT_34635</name>
</gene>
<name>A9VD04_MONBE</name>
<reference evidence="1 2" key="1">
    <citation type="journal article" date="2008" name="Nature">
        <title>The genome of the choanoflagellate Monosiga brevicollis and the origin of metazoans.</title>
        <authorList>
            <consortium name="JGI Sequencing"/>
            <person name="King N."/>
            <person name="Westbrook M.J."/>
            <person name="Young S.L."/>
            <person name="Kuo A."/>
            <person name="Abedin M."/>
            <person name="Chapman J."/>
            <person name="Fairclough S."/>
            <person name="Hellsten U."/>
            <person name="Isogai Y."/>
            <person name="Letunic I."/>
            <person name="Marr M."/>
            <person name="Pincus D."/>
            <person name="Putnam N."/>
            <person name="Rokas A."/>
            <person name="Wright K.J."/>
            <person name="Zuzow R."/>
            <person name="Dirks W."/>
            <person name="Good M."/>
            <person name="Goodstein D."/>
            <person name="Lemons D."/>
            <person name="Li W."/>
            <person name="Lyons J.B."/>
            <person name="Morris A."/>
            <person name="Nichols S."/>
            <person name="Richter D.J."/>
            <person name="Salamov A."/>
            <person name="Bork P."/>
            <person name="Lim W.A."/>
            <person name="Manning G."/>
            <person name="Miller W.T."/>
            <person name="McGinnis W."/>
            <person name="Shapiro H."/>
            <person name="Tjian R."/>
            <person name="Grigoriev I.V."/>
            <person name="Rokhsar D."/>
        </authorList>
    </citation>
    <scope>NUCLEOTIDE SEQUENCE [LARGE SCALE GENOMIC DNA]</scope>
    <source>
        <strain evidence="2">MX1 / ATCC 50154</strain>
    </source>
</reference>
<protein>
    <submittedName>
        <fullName evidence="1">Uncharacterized protein</fullName>
    </submittedName>
</protein>
<dbReference type="AlphaFoldDB" id="A9VD04"/>
<dbReference type="RefSeq" id="XP_001750620.1">
    <property type="nucleotide sequence ID" value="XM_001750568.1"/>
</dbReference>
<dbReference type="Proteomes" id="UP000001357">
    <property type="component" value="Unassembled WGS sequence"/>
</dbReference>
<accession>A9VD04</accession>
<keyword evidence="2" id="KW-1185">Reference proteome</keyword>
<dbReference type="KEGG" id="mbr:MONBRDRAFT_34635"/>